<dbReference type="Proteomes" id="UP000622533">
    <property type="component" value="Unassembled WGS sequence"/>
</dbReference>
<reference evidence="6" key="1">
    <citation type="submission" date="2020-10" db="EMBL/GenBank/DDBJ databases">
        <authorList>
            <person name="Castelo-Branco R."/>
            <person name="Eusebio N."/>
            <person name="Adriana R."/>
            <person name="Vieira A."/>
            <person name="Brugerolle De Fraissinette N."/>
            <person name="Rezende De Castro R."/>
            <person name="Schneider M.P."/>
            <person name="Vasconcelos V."/>
            <person name="Leao P.N."/>
        </authorList>
    </citation>
    <scope>NUCLEOTIDE SEQUENCE</scope>
    <source>
        <strain evidence="6">LEGE 12446</strain>
    </source>
</reference>
<dbReference type="GO" id="GO:0003677">
    <property type="term" value="F:DNA binding"/>
    <property type="evidence" value="ECO:0007669"/>
    <property type="project" value="UniProtKB-KW"/>
</dbReference>
<sequence length="306" mass="35281">MNLERLERFVFLATLKNDAGQKDINISRAAEQLHIPQPYLSKQIKQLEEELGIELFLRKPRLELTPYGKVFLQEAQHLLEQVERIQISAKQASQGEIGRLIIGISTSISNSLLPNILRVFRQKYPYVDLVLQELLFEDSRQRLQDRTLDVDFENLFNLQDVDDRHFLTYEVVNQEPLVMVLPKEHPLSHYPQVQLQDFKAEPFVLPCYEKVPALHTLIRTACLSAGFQPKVVQEAAWMTTILGLVAGEIGVTLLPANVMNLQRTAVVYRKIQGQLPIFKMAIAWRRDNESKVLSNFLNVVREVSRK</sequence>
<dbReference type="GO" id="GO:0032993">
    <property type="term" value="C:protein-DNA complex"/>
    <property type="evidence" value="ECO:0007669"/>
    <property type="project" value="TreeGrafter"/>
</dbReference>
<dbReference type="InterPro" id="IPR005119">
    <property type="entry name" value="LysR_subst-bd"/>
</dbReference>
<feature type="domain" description="HTH lysR-type" evidence="5">
    <location>
        <begin position="1"/>
        <end position="65"/>
    </location>
</feature>
<name>A0A8J6ZVW2_DESMC</name>
<dbReference type="PANTHER" id="PTHR30346">
    <property type="entry name" value="TRANSCRIPTIONAL DUAL REGULATOR HCAR-RELATED"/>
    <property type="match status" value="1"/>
</dbReference>
<dbReference type="EMBL" id="JADEXS010000515">
    <property type="protein sequence ID" value="MBE9025986.1"/>
    <property type="molecule type" value="Genomic_DNA"/>
</dbReference>
<evidence type="ECO:0000256" key="3">
    <source>
        <dbReference type="ARBA" id="ARBA00023125"/>
    </source>
</evidence>
<dbReference type="PRINTS" id="PR00039">
    <property type="entry name" value="HTHLYSR"/>
</dbReference>
<accession>A0A8J6ZVW2</accession>
<dbReference type="CDD" id="cd08414">
    <property type="entry name" value="PBP2_LTTR_aromatics_like"/>
    <property type="match status" value="1"/>
</dbReference>
<keyword evidence="7" id="KW-1185">Reference proteome</keyword>
<dbReference type="Gene3D" id="1.10.10.10">
    <property type="entry name" value="Winged helix-like DNA-binding domain superfamily/Winged helix DNA-binding domain"/>
    <property type="match status" value="1"/>
</dbReference>
<evidence type="ECO:0000313" key="7">
    <source>
        <dbReference type="Proteomes" id="UP000622533"/>
    </source>
</evidence>
<dbReference type="Gene3D" id="3.40.190.10">
    <property type="entry name" value="Periplasmic binding protein-like II"/>
    <property type="match status" value="2"/>
</dbReference>
<dbReference type="SUPFAM" id="SSF53850">
    <property type="entry name" value="Periplasmic binding protein-like II"/>
    <property type="match status" value="1"/>
</dbReference>
<gene>
    <name evidence="6" type="ORF">IQ276_27275</name>
</gene>
<evidence type="ECO:0000259" key="5">
    <source>
        <dbReference type="PROSITE" id="PS50931"/>
    </source>
</evidence>
<protein>
    <submittedName>
        <fullName evidence="6">LysR family transcriptional regulator</fullName>
    </submittedName>
</protein>
<dbReference type="GO" id="GO:0003700">
    <property type="term" value="F:DNA-binding transcription factor activity"/>
    <property type="evidence" value="ECO:0007669"/>
    <property type="project" value="InterPro"/>
</dbReference>
<evidence type="ECO:0000313" key="6">
    <source>
        <dbReference type="EMBL" id="MBE9025986.1"/>
    </source>
</evidence>
<dbReference type="PROSITE" id="PS50931">
    <property type="entry name" value="HTH_LYSR"/>
    <property type="match status" value="1"/>
</dbReference>
<proteinExistence type="inferred from homology"/>
<dbReference type="AlphaFoldDB" id="A0A8J6ZVW2"/>
<dbReference type="RefSeq" id="WP_193921412.1">
    <property type="nucleotide sequence ID" value="NZ_JADEXS020000001.1"/>
</dbReference>
<evidence type="ECO:0000256" key="1">
    <source>
        <dbReference type="ARBA" id="ARBA00009437"/>
    </source>
</evidence>
<evidence type="ECO:0000256" key="2">
    <source>
        <dbReference type="ARBA" id="ARBA00023015"/>
    </source>
</evidence>
<dbReference type="Pfam" id="PF03466">
    <property type="entry name" value="LysR_substrate"/>
    <property type="match status" value="1"/>
</dbReference>
<evidence type="ECO:0000256" key="4">
    <source>
        <dbReference type="ARBA" id="ARBA00023163"/>
    </source>
</evidence>
<comment type="caution">
    <text evidence="6">The sequence shown here is derived from an EMBL/GenBank/DDBJ whole genome shotgun (WGS) entry which is preliminary data.</text>
</comment>
<keyword evidence="2" id="KW-0805">Transcription regulation</keyword>
<dbReference type="InterPro" id="IPR000847">
    <property type="entry name" value="LysR_HTH_N"/>
</dbReference>
<dbReference type="InterPro" id="IPR036388">
    <property type="entry name" value="WH-like_DNA-bd_sf"/>
</dbReference>
<comment type="similarity">
    <text evidence="1">Belongs to the LysR transcriptional regulatory family.</text>
</comment>
<keyword evidence="4" id="KW-0804">Transcription</keyword>
<dbReference type="PANTHER" id="PTHR30346:SF28">
    <property type="entry name" value="HTH-TYPE TRANSCRIPTIONAL REGULATOR CYNR"/>
    <property type="match status" value="1"/>
</dbReference>
<dbReference type="Pfam" id="PF00126">
    <property type="entry name" value="HTH_1"/>
    <property type="match status" value="1"/>
</dbReference>
<keyword evidence="3" id="KW-0238">DNA-binding</keyword>
<dbReference type="SUPFAM" id="SSF46785">
    <property type="entry name" value="Winged helix' DNA-binding domain"/>
    <property type="match status" value="1"/>
</dbReference>
<organism evidence="6 7">
    <name type="scientific">Desmonostoc muscorum LEGE 12446</name>
    <dbReference type="NCBI Taxonomy" id="1828758"/>
    <lineage>
        <taxon>Bacteria</taxon>
        <taxon>Bacillati</taxon>
        <taxon>Cyanobacteriota</taxon>
        <taxon>Cyanophyceae</taxon>
        <taxon>Nostocales</taxon>
        <taxon>Nostocaceae</taxon>
        <taxon>Desmonostoc</taxon>
    </lineage>
</organism>
<dbReference type="InterPro" id="IPR036390">
    <property type="entry name" value="WH_DNA-bd_sf"/>
</dbReference>